<dbReference type="InterPro" id="IPR036855">
    <property type="entry name" value="Znf_CCCH_sf"/>
</dbReference>
<dbReference type="GO" id="GO:0000492">
    <property type="term" value="P:box C/D snoRNP assembly"/>
    <property type="evidence" value="ECO:0007669"/>
    <property type="project" value="TreeGrafter"/>
</dbReference>
<dbReference type="PANTHER" id="PTHR13309">
    <property type="entry name" value="NUCLEAR FRAGILE X MENTAL RETARDATION PROTEIN INTERACTING PROTEIN 1"/>
    <property type="match status" value="1"/>
</dbReference>
<feature type="region of interest" description="Disordered" evidence="5">
    <location>
        <begin position="213"/>
        <end position="287"/>
    </location>
</feature>
<dbReference type="InterPro" id="IPR000571">
    <property type="entry name" value="Znf_CCCH"/>
</dbReference>
<dbReference type="SUPFAM" id="SSF90229">
    <property type="entry name" value="CCCH zinc finger"/>
    <property type="match status" value="1"/>
</dbReference>
<dbReference type="InterPro" id="IPR039136">
    <property type="entry name" value="NUFIP1-like"/>
</dbReference>
<protein>
    <recommendedName>
        <fullName evidence="6">C3H1-type domain-containing protein</fullName>
    </recommendedName>
</protein>
<name>A0A1X0SFW9_RHIZD</name>
<evidence type="ECO:0000259" key="6">
    <source>
        <dbReference type="PROSITE" id="PS50103"/>
    </source>
</evidence>
<dbReference type="EMBL" id="KV921261">
    <property type="protein sequence ID" value="ORE23061.1"/>
    <property type="molecule type" value="Genomic_DNA"/>
</dbReference>
<feature type="zinc finger region" description="C3H1-type" evidence="4">
    <location>
        <begin position="291"/>
        <end position="318"/>
    </location>
</feature>
<dbReference type="Pfam" id="PF10453">
    <property type="entry name" value="NUFIP1"/>
    <property type="match status" value="1"/>
</dbReference>
<dbReference type="Proteomes" id="UP000242381">
    <property type="component" value="Unassembled WGS sequence"/>
</dbReference>
<evidence type="ECO:0000313" key="8">
    <source>
        <dbReference type="Proteomes" id="UP000242381"/>
    </source>
</evidence>
<dbReference type="Pfam" id="PF18345">
    <property type="entry name" value="zf_CCCH_4"/>
    <property type="match status" value="1"/>
</dbReference>
<dbReference type="SMART" id="SM00356">
    <property type="entry name" value="ZnF_C3H1"/>
    <property type="match status" value="1"/>
</dbReference>
<dbReference type="AlphaFoldDB" id="A0A1X0SFW9"/>
<gene>
    <name evidence="7" type="ORF">BCV71DRAFT_287776</name>
</gene>
<keyword evidence="1 4" id="KW-0479">Metal-binding</keyword>
<proteinExistence type="predicted"/>
<feature type="compositionally biased region" description="Basic and acidic residues" evidence="5">
    <location>
        <begin position="215"/>
        <end position="234"/>
    </location>
</feature>
<keyword evidence="3 4" id="KW-0862">Zinc</keyword>
<organism evidence="7 8">
    <name type="scientific">Rhizopus microsporus</name>
    <dbReference type="NCBI Taxonomy" id="58291"/>
    <lineage>
        <taxon>Eukaryota</taxon>
        <taxon>Fungi</taxon>
        <taxon>Fungi incertae sedis</taxon>
        <taxon>Mucoromycota</taxon>
        <taxon>Mucoromycotina</taxon>
        <taxon>Mucoromycetes</taxon>
        <taxon>Mucorales</taxon>
        <taxon>Mucorineae</taxon>
        <taxon>Rhizopodaceae</taxon>
        <taxon>Rhizopus</taxon>
    </lineage>
</organism>
<evidence type="ECO:0000256" key="5">
    <source>
        <dbReference type="SAM" id="MobiDB-lite"/>
    </source>
</evidence>
<feature type="compositionally biased region" description="Polar residues" evidence="5">
    <location>
        <begin position="239"/>
        <end position="250"/>
    </location>
</feature>
<evidence type="ECO:0000256" key="2">
    <source>
        <dbReference type="ARBA" id="ARBA00022771"/>
    </source>
</evidence>
<sequence>MNNNYNQYTQQQQQQGYHNAYYPAYGDPNTQYSNQPYPNYDYYYQQNNQYYQQLEAYNNQQAVNPTNTYGSYDQQQDLAHWNYYGHYYPQQQQQQQPFQRPIKYNNKSVKNSANTFNNPAADTRPMSKYCCNRILKSVQAIAQHESLHIKCPQCDFMCLKSFLEEHEEQYHGKPSTKKQSRPDGIVPPNAPKLDTPEQLAAWIAERKKNWPSQKNIERKAREEAEKMARGELPLKRKANSQQETNKRQAVSNKSNEEKDNNDDDDIMDPEKDAITSKDPSSIGKISLPEENKPKRRCIYFIKGRCNKGSKCTFLHERPITNGPKQVAVIRKRPNLLYKLLEKDIMQEKSVILQCFRYLVDNNFFGKEETTTATATTTATTATTTATTAATISDIDNNNHAAIPVEEEDDTKKHIEQLA</sequence>
<feature type="region of interest" description="Disordered" evidence="5">
    <location>
        <begin position="169"/>
        <end position="193"/>
    </location>
</feature>
<evidence type="ECO:0000256" key="1">
    <source>
        <dbReference type="ARBA" id="ARBA00022723"/>
    </source>
</evidence>
<keyword evidence="2 4" id="KW-0863">Zinc-finger</keyword>
<dbReference type="InterPro" id="IPR019496">
    <property type="entry name" value="NUFIP1_cons_dom"/>
</dbReference>
<evidence type="ECO:0000313" key="7">
    <source>
        <dbReference type="EMBL" id="ORE23061.1"/>
    </source>
</evidence>
<evidence type="ECO:0000256" key="3">
    <source>
        <dbReference type="ARBA" id="ARBA00022833"/>
    </source>
</evidence>
<dbReference type="PANTHER" id="PTHR13309:SF0">
    <property type="entry name" value="FMR1-INTERACTING PROTEIN NUFIP1"/>
    <property type="match status" value="1"/>
</dbReference>
<dbReference type="VEuPathDB" id="FungiDB:BCV72DRAFT_323230"/>
<dbReference type="GO" id="GO:0003723">
    <property type="term" value="F:RNA binding"/>
    <property type="evidence" value="ECO:0007669"/>
    <property type="project" value="InterPro"/>
</dbReference>
<accession>A0A1X0SFW9</accession>
<dbReference type="GO" id="GO:0005634">
    <property type="term" value="C:nucleus"/>
    <property type="evidence" value="ECO:0007669"/>
    <property type="project" value="TreeGrafter"/>
</dbReference>
<dbReference type="PROSITE" id="PS50103">
    <property type="entry name" value="ZF_C3H1"/>
    <property type="match status" value="1"/>
</dbReference>
<feature type="domain" description="C3H1-type" evidence="6">
    <location>
        <begin position="291"/>
        <end position="318"/>
    </location>
</feature>
<evidence type="ECO:0000256" key="4">
    <source>
        <dbReference type="PROSITE-ProRule" id="PRU00723"/>
    </source>
</evidence>
<dbReference type="GO" id="GO:0008270">
    <property type="term" value="F:zinc ion binding"/>
    <property type="evidence" value="ECO:0007669"/>
    <property type="project" value="UniProtKB-KW"/>
</dbReference>
<reference evidence="7 8" key="1">
    <citation type="journal article" date="2016" name="Proc. Natl. Acad. Sci. U.S.A.">
        <title>Lipid metabolic changes in an early divergent fungus govern the establishment of a mutualistic symbiosis with endobacteria.</title>
        <authorList>
            <person name="Lastovetsky O.A."/>
            <person name="Gaspar M.L."/>
            <person name="Mondo S.J."/>
            <person name="LaButti K.M."/>
            <person name="Sandor L."/>
            <person name="Grigoriev I.V."/>
            <person name="Henry S.A."/>
            <person name="Pawlowska T.E."/>
        </authorList>
    </citation>
    <scope>NUCLEOTIDE SEQUENCE [LARGE SCALE GENOMIC DNA]</scope>
    <source>
        <strain evidence="7 8">ATCC 11559</strain>
    </source>
</reference>
<dbReference type="Gene3D" id="4.10.1000.10">
    <property type="entry name" value="Zinc finger, CCCH-type"/>
    <property type="match status" value="1"/>
</dbReference>